<reference evidence="3" key="1">
    <citation type="submission" date="2021-01" db="EMBL/GenBank/DDBJ databases">
        <title>Whole genome shotgun sequence of Rugosimonospora africana NBRC 104875.</title>
        <authorList>
            <person name="Komaki H."/>
            <person name="Tamura T."/>
        </authorList>
    </citation>
    <scope>NUCLEOTIDE SEQUENCE</scope>
    <source>
        <strain evidence="3">NBRC 104875</strain>
    </source>
</reference>
<dbReference type="PIRSF" id="PIRSF018072">
    <property type="entry name" value="UCP018072"/>
    <property type="match status" value="1"/>
</dbReference>
<dbReference type="AlphaFoldDB" id="A0A8J3VMR6"/>
<dbReference type="Proteomes" id="UP000642748">
    <property type="component" value="Unassembled WGS sequence"/>
</dbReference>
<accession>A0A8J3VMR6</accession>
<organism evidence="3 4">
    <name type="scientific">Rugosimonospora africana</name>
    <dbReference type="NCBI Taxonomy" id="556532"/>
    <lineage>
        <taxon>Bacteria</taxon>
        <taxon>Bacillati</taxon>
        <taxon>Actinomycetota</taxon>
        <taxon>Actinomycetes</taxon>
        <taxon>Micromonosporales</taxon>
        <taxon>Micromonosporaceae</taxon>
        <taxon>Rugosimonospora</taxon>
    </lineage>
</organism>
<comment type="similarity">
    <text evidence="1">Belongs to the UPF0336 family.</text>
</comment>
<comment type="caution">
    <text evidence="3">The sequence shown here is derived from an EMBL/GenBank/DDBJ whole genome shotgun (WGS) entry which is preliminary data.</text>
</comment>
<dbReference type="InterPro" id="IPR029069">
    <property type="entry name" value="HotDog_dom_sf"/>
</dbReference>
<feature type="domain" description="FAS1-like dehydratase" evidence="2">
    <location>
        <begin position="9"/>
        <end position="137"/>
    </location>
</feature>
<dbReference type="EMBL" id="BONZ01000006">
    <property type="protein sequence ID" value="GIH12250.1"/>
    <property type="molecule type" value="Genomic_DNA"/>
</dbReference>
<protein>
    <recommendedName>
        <fullName evidence="1">UPF0336 protein Raf01_04220</fullName>
    </recommendedName>
</protein>
<keyword evidence="4" id="KW-1185">Reference proteome</keyword>
<dbReference type="HAMAP" id="MF_00799">
    <property type="entry name" value="UPF0336"/>
    <property type="match status" value="1"/>
</dbReference>
<sequence>MPLDPSYEGRTYPPTEPYRVGREKIREFTEAIGAEDQAYLDPEAALKLGYPDVVAPPTFAVLLTNSGIRQLLDDPDLGLDFSRVVHGDQRLQHDRPIHAGDVLTCRSTVEQIMSRGGHDFLTARTEVFDEDGERVVTGWSKIVVRGE</sequence>
<evidence type="ECO:0000313" key="4">
    <source>
        <dbReference type="Proteomes" id="UP000642748"/>
    </source>
</evidence>
<evidence type="ECO:0000313" key="3">
    <source>
        <dbReference type="EMBL" id="GIH12250.1"/>
    </source>
</evidence>
<dbReference type="Pfam" id="PF13452">
    <property type="entry name" value="FAS1_DH_region"/>
    <property type="match status" value="1"/>
</dbReference>
<dbReference type="CDD" id="cd03441">
    <property type="entry name" value="R_hydratase_like"/>
    <property type="match status" value="1"/>
</dbReference>
<proteinExistence type="inferred from homology"/>
<dbReference type="Gene3D" id="3.10.129.10">
    <property type="entry name" value="Hotdog Thioesterase"/>
    <property type="match status" value="1"/>
</dbReference>
<dbReference type="InterPro" id="IPR016709">
    <property type="entry name" value="HadA-like"/>
</dbReference>
<gene>
    <name evidence="3" type="ORF">Raf01_04220</name>
</gene>
<name>A0A8J3VMR6_9ACTN</name>
<evidence type="ECO:0000256" key="1">
    <source>
        <dbReference type="HAMAP-Rule" id="MF_00799"/>
    </source>
</evidence>
<dbReference type="InterPro" id="IPR039569">
    <property type="entry name" value="FAS1-like_DH_region"/>
</dbReference>
<evidence type="ECO:0000259" key="2">
    <source>
        <dbReference type="Pfam" id="PF13452"/>
    </source>
</evidence>
<dbReference type="SUPFAM" id="SSF54637">
    <property type="entry name" value="Thioesterase/thiol ester dehydrase-isomerase"/>
    <property type="match status" value="1"/>
</dbReference>
<dbReference type="RefSeq" id="WP_203915970.1">
    <property type="nucleotide sequence ID" value="NZ_BONZ01000006.1"/>
</dbReference>